<dbReference type="Proteomes" id="UP000245946">
    <property type="component" value="Unassembled WGS sequence"/>
</dbReference>
<evidence type="ECO:0000313" key="1">
    <source>
        <dbReference type="EMBL" id="PWN98348.1"/>
    </source>
</evidence>
<protein>
    <submittedName>
        <fullName evidence="1">Uncharacterized protein</fullName>
    </submittedName>
</protein>
<evidence type="ECO:0000313" key="2">
    <source>
        <dbReference type="Proteomes" id="UP000245946"/>
    </source>
</evidence>
<sequence length="190" mass="19810">MDKDSESAASCGAANSSSAMAFCRFSNAVVLMSEPGARTTCSPCTADGCAPSAACLGRAASQLTCGAKDSVPQEVEARQHCRIVVEERAHQNDAMQRRLVSAWLARHRAADAHTLLADSLTATMLLANGPLSGSPSDSCSDLTNHARCSSRKAWCRLTPCVCRCSSSRIAALVASSMRPDCRALEGGACA</sequence>
<dbReference type="GeneID" id="37267309"/>
<gene>
    <name evidence="1" type="ORF">FA09DRAFT_26628</name>
</gene>
<dbReference type="EMBL" id="KZ819292">
    <property type="protein sequence ID" value="PWN98348.1"/>
    <property type="molecule type" value="Genomic_DNA"/>
</dbReference>
<reference evidence="1 2" key="1">
    <citation type="journal article" date="2018" name="Mol. Biol. Evol.">
        <title>Broad Genomic Sampling Reveals a Smut Pathogenic Ancestry of the Fungal Clade Ustilaginomycotina.</title>
        <authorList>
            <person name="Kijpornyongpan T."/>
            <person name="Mondo S.J."/>
            <person name="Barry K."/>
            <person name="Sandor L."/>
            <person name="Lee J."/>
            <person name="Lipzen A."/>
            <person name="Pangilinan J."/>
            <person name="LaButti K."/>
            <person name="Hainaut M."/>
            <person name="Henrissat B."/>
            <person name="Grigoriev I.V."/>
            <person name="Spatafora J.W."/>
            <person name="Aime M.C."/>
        </authorList>
    </citation>
    <scope>NUCLEOTIDE SEQUENCE [LARGE SCALE GENOMIC DNA]</scope>
    <source>
        <strain evidence="1 2">MCA 4186</strain>
    </source>
</reference>
<dbReference type="RefSeq" id="XP_025598627.1">
    <property type="nucleotide sequence ID" value="XM_025739763.1"/>
</dbReference>
<accession>A0A316ZBE3</accession>
<organism evidence="1 2">
    <name type="scientific">Tilletiopsis washingtonensis</name>
    <dbReference type="NCBI Taxonomy" id="58919"/>
    <lineage>
        <taxon>Eukaryota</taxon>
        <taxon>Fungi</taxon>
        <taxon>Dikarya</taxon>
        <taxon>Basidiomycota</taxon>
        <taxon>Ustilaginomycotina</taxon>
        <taxon>Exobasidiomycetes</taxon>
        <taxon>Entylomatales</taxon>
        <taxon>Entylomatales incertae sedis</taxon>
        <taxon>Tilletiopsis</taxon>
    </lineage>
</organism>
<proteinExistence type="predicted"/>
<keyword evidence="2" id="KW-1185">Reference proteome</keyword>
<name>A0A316ZBE3_9BASI</name>
<dbReference type="AlphaFoldDB" id="A0A316ZBE3"/>